<dbReference type="Proteomes" id="UP001255416">
    <property type="component" value="Unassembled WGS sequence"/>
</dbReference>
<gene>
    <name evidence="1" type="ORF">QO231_03885</name>
</gene>
<name>A0ABU3V9Z8_9RHOB</name>
<comment type="caution">
    <text evidence="1">The sequence shown here is derived from an EMBL/GenBank/DDBJ whole genome shotgun (WGS) entry which is preliminary data.</text>
</comment>
<dbReference type="RefSeq" id="WP_316773518.1">
    <property type="nucleotide sequence ID" value="NZ_JASMWN010000002.1"/>
</dbReference>
<organism evidence="1 2">
    <name type="scientific">Sedimentitalea todarodis</name>
    <dbReference type="NCBI Taxonomy" id="1631240"/>
    <lineage>
        <taxon>Bacteria</taxon>
        <taxon>Pseudomonadati</taxon>
        <taxon>Pseudomonadota</taxon>
        <taxon>Alphaproteobacteria</taxon>
        <taxon>Rhodobacterales</taxon>
        <taxon>Paracoccaceae</taxon>
        <taxon>Sedimentitalea</taxon>
    </lineage>
</organism>
<sequence length="191" mass="20385">MIEKYGKIGGILAAILLVVGCSDLRLVPAYDPEIETGLNAYHVEVLDFISTMETSRASLKGSYKGETVSAYYAASNAALGNLVVQAEASEPDATCGQTRLSRLGLAGLGQRTEELANDLGNVLGSDLVPDGDEIARGSCTVITLRVLQANHKSMQDLHRIEGRLVPPTSTITRDLLNDSVRIALTTEKAKK</sequence>
<proteinExistence type="predicted"/>
<protein>
    <recommendedName>
        <fullName evidence="3">Lipoprotein</fullName>
    </recommendedName>
</protein>
<accession>A0ABU3V9Z8</accession>
<reference evidence="2" key="1">
    <citation type="submission" date="2023-05" db="EMBL/GenBank/DDBJ databases">
        <title>Sedimentitalea sp. nov. JM2-8.</title>
        <authorList>
            <person name="Huang J."/>
        </authorList>
    </citation>
    <scope>NUCLEOTIDE SEQUENCE [LARGE SCALE GENOMIC DNA]</scope>
    <source>
        <strain evidence="2">KHS03</strain>
    </source>
</reference>
<keyword evidence="2" id="KW-1185">Reference proteome</keyword>
<evidence type="ECO:0000313" key="1">
    <source>
        <dbReference type="EMBL" id="MDU9002993.1"/>
    </source>
</evidence>
<dbReference type="EMBL" id="JASMWN010000002">
    <property type="protein sequence ID" value="MDU9002993.1"/>
    <property type="molecule type" value="Genomic_DNA"/>
</dbReference>
<evidence type="ECO:0000313" key="2">
    <source>
        <dbReference type="Proteomes" id="UP001255416"/>
    </source>
</evidence>
<evidence type="ECO:0008006" key="3">
    <source>
        <dbReference type="Google" id="ProtNLM"/>
    </source>
</evidence>
<dbReference type="PROSITE" id="PS51257">
    <property type="entry name" value="PROKAR_LIPOPROTEIN"/>
    <property type="match status" value="1"/>
</dbReference>